<sequence length="88" mass="9911">MIFETLRGDREIVLSEAEIIRRIFQEFAAGVDPRAIAKQLKEHSVAGPEGRLWNDTTIRGHVRRGTEGCIQVTLQDSIVKITGGPWRI</sequence>
<evidence type="ECO:0000259" key="1">
    <source>
        <dbReference type="PROSITE" id="PS51737"/>
    </source>
</evidence>
<dbReference type="GO" id="GO:0003677">
    <property type="term" value="F:DNA binding"/>
    <property type="evidence" value="ECO:0007669"/>
    <property type="project" value="InterPro"/>
</dbReference>
<comment type="caution">
    <text evidence="2">The sequence shown here is derived from an EMBL/GenBank/DDBJ whole genome shotgun (WGS) entry which is preliminary data.</text>
</comment>
<name>A0A7C9R9L5_9HYPH</name>
<proteinExistence type="predicted"/>
<dbReference type="InterPro" id="IPR038109">
    <property type="entry name" value="DNA_bind_recomb_sf"/>
</dbReference>
<dbReference type="EMBL" id="JAAKZG010000010">
    <property type="protein sequence ID" value="NGN43574.1"/>
    <property type="molecule type" value="Genomic_DNA"/>
</dbReference>
<evidence type="ECO:0000313" key="3">
    <source>
        <dbReference type="Proteomes" id="UP000481252"/>
    </source>
</evidence>
<organism evidence="2 3">
    <name type="scientific">Mesorhizobium zhangyense</name>
    <dbReference type="NCBI Taxonomy" id="1776730"/>
    <lineage>
        <taxon>Bacteria</taxon>
        <taxon>Pseudomonadati</taxon>
        <taxon>Pseudomonadota</taxon>
        <taxon>Alphaproteobacteria</taxon>
        <taxon>Hyphomicrobiales</taxon>
        <taxon>Phyllobacteriaceae</taxon>
        <taxon>Mesorhizobium</taxon>
    </lineage>
</organism>
<feature type="domain" description="Recombinase" evidence="1">
    <location>
        <begin position="1"/>
        <end position="88"/>
    </location>
</feature>
<dbReference type="GO" id="GO:0000150">
    <property type="term" value="F:DNA strand exchange activity"/>
    <property type="evidence" value="ECO:0007669"/>
    <property type="project" value="InterPro"/>
</dbReference>
<dbReference type="Proteomes" id="UP000481252">
    <property type="component" value="Unassembled WGS sequence"/>
</dbReference>
<dbReference type="AlphaFoldDB" id="A0A7C9R9L5"/>
<accession>A0A7C9R9L5</accession>
<gene>
    <name evidence="2" type="ORF">G6N74_21115</name>
</gene>
<dbReference type="InterPro" id="IPR011109">
    <property type="entry name" value="DNA_bind_recombinase_dom"/>
</dbReference>
<dbReference type="Pfam" id="PF07508">
    <property type="entry name" value="Recombinase"/>
    <property type="match status" value="1"/>
</dbReference>
<dbReference type="Gene3D" id="3.90.1750.20">
    <property type="entry name" value="Putative Large Serine Recombinase, Chain B, Domain 2"/>
    <property type="match status" value="1"/>
</dbReference>
<protein>
    <recommendedName>
        <fullName evidence="1">Recombinase domain-containing protein</fullName>
    </recommendedName>
</protein>
<evidence type="ECO:0000313" key="2">
    <source>
        <dbReference type="EMBL" id="NGN43574.1"/>
    </source>
</evidence>
<dbReference type="PROSITE" id="PS51737">
    <property type="entry name" value="RECOMBINASE_DNA_BIND"/>
    <property type="match status" value="1"/>
</dbReference>
<keyword evidence="3" id="KW-1185">Reference proteome</keyword>
<reference evidence="2 3" key="1">
    <citation type="submission" date="2020-02" db="EMBL/GenBank/DDBJ databases">
        <title>Genome sequence of the type strain CGMCC 1.15528 of Mesorhizobium zhangyense.</title>
        <authorList>
            <person name="Gao J."/>
            <person name="Sun J."/>
        </authorList>
    </citation>
    <scope>NUCLEOTIDE SEQUENCE [LARGE SCALE GENOMIC DNA]</scope>
    <source>
        <strain evidence="2 3">CGMCC 1.15528</strain>
    </source>
</reference>